<reference evidence="2" key="1">
    <citation type="submission" date="2021-02" db="EMBL/GenBank/DDBJ databases">
        <authorList>
            <person name="Nowell W R."/>
        </authorList>
    </citation>
    <scope>NUCLEOTIDE SEQUENCE</scope>
</reference>
<dbReference type="PANTHER" id="PTHR35440">
    <property type="entry name" value="TESTIS-EXPRESSED PROTEIN 36"/>
    <property type="match status" value="1"/>
</dbReference>
<dbReference type="OrthoDB" id="10003408at2759"/>
<gene>
    <name evidence="5" type="ORF">FNK824_LOCUS11468</name>
    <name evidence="4" type="ORF">OTI717_LOCUS5860</name>
    <name evidence="3" type="ORF">RFH988_LOCUS20792</name>
    <name evidence="2" type="ORF">SEV965_LOCUS16757</name>
</gene>
<accession>A0A814QB66</accession>
<comment type="caution">
    <text evidence="2">The sequence shown here is derived from an EMBL/GenBank/DDBJ whole genome shotgun (WGS) entry which is preliminary data.</text>
</comment>
<evidence type="ECO:0000259" key="1">
    <source>
        <dbReference type="Pfam" id="PF15115"/>
    </source>
</evidence>
<dbReference type="EMBL" id="CAJOAX010000396">
    <property type="protein sequence ID" value="CAF3582101.1"/>
    <property type="molecule type" value="Genomic_DNA"/>
</dbReference>
<evidence type="ECO:0000313" key="3">
    <source>
        <dbReference type="EMBL" id="CAF1129533.1"/>
    </source>
</evidence>
<name>A0A814QB66_9BILA</name>
<dbReference type="PANTHER" id="PTHR35440:SF1">
    <property type="entry name" value="TESTIS-EXPRESSED PROTEIN 36"/>
    <property type="match status" value="1"/>
</dbReference>
<dbReference type="Proteomes" id="UP000663823">
    <property type="component" value="Unassembled WGS sequence"/>
</dbReference>
<dbReference type="AlphaFoldDB" id="A0A814QB66"/>
<organism evidence="2 6">
    <name type="scientific">Rotaria sordida</name>
    <dbReference type="NCBI Taxonomy" id="392033"/>
    <lineage>
        <taxon>Eukaryota</taxon>
        <taxon>Metazoa</taxon>
        <taxon>Spiralia</taxon>
        <taxon>Gnathifera</taxon>
        <taxon>Rotifera</taxon>
        <taxon>Eurotatoria</taxon>
        <taxon>Bdelloidea</taxon>
        <taxon>Philodinida</taxon>
        <taxon>Philodinidae</taxon>
        <taxon>Rotaria</taxon>
    </lineage>
</organism>
<dbReference type="InterPro" id="IPR029369">
    <property type="entry name" value="HDNR"/>
</dbReference>
<dbReference type="EMBL" id="CAJNOO010001291">
    <property type="protein sequence ID" value="CAF1129533.1"/>
    <property type="molecule type" value="Genomic_DNA"/>
</dbReference>
<protein>
    <recommendedName>
        <fullName evidence="1">Domain of unknown function with conserved HDNR motif domain-containing protein</fullName>
    </recommendedName>
</protein>
<feature type="domain" description="Domain of unknown function with conserved HDNR motif" evidence="1">
    <location>
        <begin position="6"/>
        <end position="94"/>
    </location>
</feature>
<dbReference type="Proteomes" id="UP000663889">
    <property type="component" value="Unassembled WGS sequence"/>
</dbReference>
<evidence type="ECO:0000313" key="6">
    <source>
        <dbReference type="Proteomes" id="UP000663889"/>
    </source>
</evidence>
<evidence type="ECO:0000313" key="2">
    <source>
        <dbReference type="EMBL" id="CAF1118181.1"/>
    </source>
</evidence>
<dbReference type="EMBL" id="CAJNOU010000932">
    <property type="protein sequence ID" value="CAF1118181.1"/>
    <property type="molecule type" value="Genomic_DNA"/>
</dbReference>
<dbReference type="Proteomes" id="UP000663874">
    <property type="component" value="Unassembled WGS sequence"/>
</dbReference>
<evidence type="ECO:0000313" key="4">
    <source>
        <dbReference type="EMBL" id="CAF3582101.1"/>
    </source>
</evidence>
<sequence>MNLKPAGYWFKQRGYTDSSFDRQLATTTGEMLNQIVDSKQPSVTLSNNLLSTTSSVNNRRHPNISNRISDHDNRNLIQNYGEYFGRGFGKRLVSQTPVYNHDWIFLNEPRPAHPDRGLTQHDYRGLPPLENPQSSSIITKNSKKSNKHWMTSCYDDFGGDTERVPSELIYRHDYKRMPIYPWHY</sequence>
<dbReference type="EMBL" id="CAJOBE010001362">
    <property type="protein sequence ID" value="CAF3737379.1"/>
    <property type="molecule type" value="Genomic_DNA"/>
</dbReference>
<proteinExistence type="predicted"/>
<dbReference type="Pfam" id="PF15115">
    <property type="entry name" value="HDNR"/>
    <property type="match status" value="1"/>
</dbReference>
<evidence type="ECO:0000313" key="5">
    <source>
        <dbReference type="EMBL" id="CAF3737379.1"/>
    </source>
</evidence>
<dbReference type="Proteomes" id="UP000663882">
    <property type="component" value="Unassembled WGS sequence"/>
</dbReference>